<protein>
    <submittedName>
        <fullName evidence="10">Oxygen evolving enhancer protein 3</fullName>
    </submittedName>
</protein>
<dbReference type="InterPro" id="IPR054099">
    <property type="entry name" value="PSII_PsbQ_pln"/>
</dbReference>
<dbReference type="AlphaFoldDB" id="A0A5B8MTS9"/>
<dbReference type="GO" id="GO:0009767">
    <property type="term" value="P:photosynthetic electron transport chain"/>
    <property type="evidence" value="ECO:0007669"/>
    <property type="project" value="TreeGrafter"/>
</dbReference>
<evidence type="ECO:0000256" key="3">
    <source>
        <dbReference type="ARBA" id="ARBA00022531"/>
    </source>
</evidence>
<organism evidence="10 11">
    <name type="scientific">Chloropicon primus</name>
    <dbReference type="NCBI Taxonomy" id="1764295"/>
    <lineage>
        <taxon>Eukaryota</taxon>
        <taxon>Viridiplantae</taxon>
        <taxon>Chlorophyta</taxon>
        <taxon>Chloropicophyceae</taxon>
        <taxon>Chloropicales</taxon>
        <taxon>Chloropicaceae</taxon>
        <taxon>Chloropicon</taxon>
    </lineage>
</organism>
<evidence type="ECO:0000256" key="4">
    <source>
        <dbReference type="ARBA" id="ARBA00022640"/>
    </source>
</evidence>
<evidence type="ECO:0000256" key="1">
    <source>
        <dbReference type="ARBA" id="ARBA00004334"/>
    </source>
</evidence>
<dbReference type="Proteomes" id="UP000316726">
    <property type="component" value="Chromosome 12"/>
</dbReference>
<keyword evidence="8" id="KW-0604">Photosystem II</keyword>
<keyword evidence="4" id="KW-0934">Plastid</keyword>
<evidence type="ECO:0000313" key="11">
    <source>
        <dbReference type="Proteomes" id="UP000316726"/>
    </source>
</evidence>
<dbReference type="GO" id="GO:0009654">
    <property type="term" value="C:photosystem II oxygen evolving complex"/>
    <property type="evidence" value="ECO:0007669"/>
    <property type="project" value="InterPro"/>
</dbReference>
<sequence length="203" mass="22366">MNVVARKNLAVCARHNNAKNARVVRVSAQAESSSRRQMMGQLAGVAALLAGAGSAKAESINLFDDKTKGLDYKNNIADQARDVGLDNNIRTGRSQSRADKALVVSRVTEGKNRLEKDVKDYVSKAYWYDAKQELRRQLGYMSGDMDTLIASTSDKKTGLSMKKDFFTAVDNLDFAIRKKDKDSGLKYQADAVAKLNDFISFAT</sequence>
<accession>A0A5B8MTS9</accession>
<keyword evidence="5" id="KW-0809">Transit peptide</keyword>
<dbReference type="EMBL" id="CP031045">
    <property type="protein sequence ID" value="QDZ23969.1"/>
    <property type="molecule type" value="Genomic_DNA"/>
</dbReference>
<evidence type="ECO:0000256" key="5">
    <source>
        <dbReference type="ARBA" id="ARBA00022946"/>
    </source>
</evidence>
<keyword evidence="11" id="KW-1185">Reference proteome</keyword>
<reference evidence="10 11" key="1">
    <citation type="submission" date="2018-07" db="EMBL/GenBank/DDBJ databases">
        <title>The complete nuclear genome of the prasinophyte Chloropicon primus (CCMP1205).</title>
        <authorList>
            <person name="Pombert J.-F."/>
            <person name="Otis C."/>
            <person name="Turmel M."/>
            <person name="Lemieux C."/>
        </authorList>
    </citation>
    <scope>NUCLEOTIDE SEQUENCE [LARGE SCALE GENOMIC DNA]</scope>
    <source>
        <strain evidence="10 11">CCMP1205</strain>
    </source>
</reference>
<comment type="subcellular location">
    <subcellularLocation>
        <location evidence="1">Plastid</location>
        <location evidence="1">Chloroplast thylakoid membrane</location>
    </subcellularLocation>
</comment>
<evidence type="ECO:0000256" key="8">
    <source>
        <dbReference type="ARBA" id="ARBA00023276"/>
    </source>
</evidence>
<evidence type="ECO:0000256" key="2">
    <source>
        <dbReference type="ARBA" id="ARBA00022528"/>
    </source>
</evidence>
<dbReference type="GO" id="GO:0009535">
    <property type="term" value="C:chloroplast thylakoid membrane"/>
    <property type="evidence" value="ECO:0007669"/>
    <property type="project" value="UniProtKB-SubCell"/>
</dbReference>
<dbReference type="Pfam" id="PF05757">
    <property type="entry name" value="PsbQ"/>
    <property type="match status" value="1"/>
</dbReference>
<dbReference type="GO" id="GO:0005509">
    <property type="term" value="F:calcium ion binding"/>
    <property type="evidence" value="ECO:0007669"/>
    <property type="project" value="InterPro"/>
</dbReference>
<evidence type="ECO:0000256" key="6">
    <source>
        <dbReference type="ARBA" id="ARBA00023078"/>
    </source>
</evidence>
<dbReference type="InterPro" id="IPR008797">
    <property type="entry name" value="PSII_PsbQ"/>
</dbReference>
<proteinExistence type="inferred from homology"/>
<evidence type="ECO:0000313" key="10">
    <source>
        <dbReference type="EMBL" id="QDZ23969.1"/>
    </source>
</evidence>
<comment type="similarity">
    <text evidence="9">Belongs to the PsbQ family.</text>
</comment>
<dbReference type="PANTHER" id="PTHR33399">
    <property type="entry name" value="OXYGEN-EVOLVING ENHANCER PROTEIN 3-1, CHLOROPLASTIC"/>
    <property type="match status" value="1"/>
</dbReference>
<keyword evidence="7" id="KW-0472">Membrane</keyword>
<dbReference type="STRING" id="1764295.A0A5B8MTS9"/>
<evidence type="ECO:0000256" key="9">
    <source>
        <dbReference type="ARBA" id="ARBA00035649"/>
    </source>
</evidence>
<dbReference type="OrthoDB" id="497707at2759"/>
<evidence type="ECO:0000256" key="7">
    <source>
        <dbReference type="ARBA" id="ARBA00023136"/>
    </source>
</evidence>
<name>A0A5B8MTS9_9CHLO</name>
<dbReference type="PANTHER" id="PTHR33399:SF3">
    <property type="entry name" value="OXYGEN-EVOLVING ENHANCER PROTEIN 3-1, CHLOROPLASTIC"/>
    <property type="match status" value="1"/>
</dbReference>
<dbReference type="GO" id="GO:0019898">
    <property type="term" value="C:extrinsic component of membrane"/>
    <property type="evidence" value="ECO:0007669"/>
    <property type="project" value="InterPro"/>
</dbReference>
<dbReference type="Gene3D" id="1.20.120.290">
    <property type="entry name" value="Oxygen-evolving enhancer protein 3 (PsbQ), four-helix up-down bundle"/>
    <property type="match status" value="1"/>
</dbReference>
<dbReference type="SUPFAM" id="SSF101112">
    <property type="entry name" value="Oxygen-evolving enhancer protein 3"/>
    <property type="match status" value="1"/>
</dbReference>
<gene>
    <name evidence="10" type="ORF">A3770_12p64870</name>
</gene>
<dbReference type="InterPro" id="IPR023222">
    <property type="entry name" value="PsbQ-like_dom_sf"/>
</dbReference>
<keyword evidence="2" id="KW-0150">Chloroplast</keyword>
<keyword evidence="3" id="KW-0602">Photosynthesis</keyword>
<keyword evidence="6" id="KW-0793">Thylakoid</keyword>